<accession>X1EZB0</accession>
<organism evidence="1">
    <name type="scientific">marine sediment metagenome</name>
    <dbReference type="NCBI Taxonomy" id="412755"/>
    <lineage>
        <taxon>unclassified sequences</taxon>
        <taxon>metagenomes</taxon>
        <taxon>ecological metagenomes</taxon>
    </lineage>
</organism>
<protein>
    <submittedName>
        <fullName evidence="1">Uncharacterized protein</fullName>
    </submittedName>
</protein>
<gene>
    <name evidence="1" type="ORF">S03H2_16060</name>
</gene>
<reference evidence="1" key="1">
    <citation type="journal article" date="2014" name="Front. Microbiol.">
        <title>High frequency of phylogenetically diverse reductive dehalogenase-homologous genes in deep subseafloor sedimentary metagenomes.</title>
        <authorList>
            <person name="Kawai M."/>
            <person name="Futagami T."/>
            <person name="Toyoda A."/>
            <person name="Takaki Y."/>
            <person name="Nishi S."/>
            <person name="Hori S."/>
            <person name="Arai W."/>
            <person name="Tsubouchi T."/>
            <person name="Morono Y."/>
            <person name="Uchiyama I."/>
            <person name="Ito T."/>
            <person name="Fujiyama A."/>
            <person name="Inagaki F."/>
            <person name="Takami H."/>
        </authorList>
    </citation>
    <scope>NUCLEOTIDE SEQUENCE</scope>
    <source>
        <strain evidence="1">Expedition CK06-06</strain>
    </source>
</reference>
<name>X1EZB0_9ZZZZ</name>
<comment type="caution">
    <text evidence="1">The sequence shown here is derived from an EMBL/GenBank/DDBJ whole genome shotgun (WGS) entry which is preliminary data.</text>
</comment>
<dbReference type="AlphaFoldDB" id="X1EZB0"/>
<dbReference type="EMBL" id="BARU01008186">
    <property type="protein sequence ID" value="GAH37932.1"/>
    <property type="molecule type" value="Genomic_DNA"/>
</dbReference>
<proteinExistence type="predicted"/>
<evidence type="ECO:0000313" key="1">
    <source>
        <dbReference type="EMBL" id="GAH37932.1"/>
    </source>
</evidence>
<sequence>MRSSRDILKESKLMDELKKGKIRKEDRAKKHILLDKLLDGCFIDPLTNNFYCKKCKCIVTVDWNKNEAFCVVDGLICACVSNKDLKEPVTITQDGKVWMLLGEEGEVK</sequence>